<evidence type="ECO:0000313" key="2">
    <source>
        <dbReference type="Proteomes" id="UP001458880"/>
    </source>
</evidence>
<dbReference type="AlphaFoldDB" id="A0AAW1LRM7"/>
<protein>
    <submittedName>
        <fullName evidence="1">Uncharacterized protein</fullName>
    </submittedName>
</protein>
<dbReference type="Proteomes" id="UP001458880">
    <property type="component" value="Unassembled WGS sequence"/>
</dbReference>
<dbReference type="EMBL" id="JASPKY010000115">
    <property type="protein sequence ID" value="KAK9736361.1"/>
    <property type="molecule type" value="Genomic_DNA"/>
</dbReference>
<sequence>MKGLFTKAIEDGVDSMLSILSYNRHPRVLSILSYNSTPKSNAPAPSELLMGRKLKMLIPIPTEALKPNFPYQQQINNEKENKKRQKLYYDRHTKELSKLQPQQQVLVQEHTT</sequence>
<gene>
    <name evidence="1" type="ORF">QE152_g12621</name>
</gene>
<keyword evidence="2" id="KW-1185">Reference proteome</keyword>
<evidence type="ECO:0000313" key="1">
    <source>
        <dbReference type="EMBL" id="KAK9736361.1"/>
    </source>
</evidence>
<proteinExistence type="predicted"/>
<accession>A0AAW1LRM7</accession>
<reference evidence="1 2" key="1">
    <citation type="journal article" date="2024" name="BMC Genomics">
        <title>De novo assembly and annotation of Popillia japonica's genome with initial clues to its potential as an invasive pest.</title>
        <authorList>
            <person name="Cucini C."/>
            <person name="Boschi S."/>
            <person name="Funari R."/>
            <person name="Cardaioli E."/>
            <person name="Iannotti N."/>
            <person name="Marturano G."/>
            <person name="Paoli F."/>
            <person name="Bruttini M."/>
            <person name="Carapelli A."/>
            <person name="Frati F."/>
            <person name="Nardi F."/>
        </authorList>
    </citation>
    <scope>NUCLEOTIDE SEQUENCE [LARGE SCALE GENOMIC DNA]</scope>
    <source>
        <strain evidence="1">DMR45628</strain>
    </source>
</reference>
<comment type="caution">
    <text evidence="1">The sequence shown here is derived from an EMBL/GenBank/DDBJ whole genome shotgun (WGS) entry which is preliminary data.</text>
</comment>
<name>A0AAW1LRM7_POPJA</name>
<organism evidence="1 2">
    <name type="scientific">Popillia japonica</name>
    <name type="common">Japanese beetle</name>
    <dbReference type="NCBI Taxonomy" id="7064"/>
    <lineage>
        <taxon>Eukaryota</taxon>
        <taxon>Metazoa</taxon>
        <taxon>Ecdysozoa</taxon>
        <taxon>Arthropoda</taxon>
        <taxon>Hexapoda</taxon>
        <taxon>Insecta</taxon>
        <taxon>Pterygota</taxon>
        <taxon>Neoptera</taxon>
        <taxon>Endopterygota</taxon>
        <taxon>Coleoptera</taxon>
        <taxon>Polyphaga</taxon>
        <taxon>Scarabaeiformia</taxon>
        <taxon>Scarabaeidae</taxon>
        <taxon>Rutelinae</taxon>
        <taxon>Popillia</taxon>
    </lineage>
</organism>